<reference evidence="4" key="1">
    <citation type="journal article" date="2019" name="Int. J. Syst. Evol. Microbiol.">
        <title>The Global Catalogue of Microorganisms (GCM) 10K type strain sequencing project: providing services to taxonomists for standard genome sequencing and annotation.</title>
        <authorList>
            <consortium name="The Broad Institute Genomics Platform"/>
            <consortium name="The Broad Institute Genome Sequencing Center for Infectious Disease"/>
            <person name="Wu L."/>
            <person name="Ma J."/>
        </authorList>
    </citation>
    <scope>NUCLEOTIDE SEQUENCE [LARGE SCALE GENOMIC DNA]</scope>
    <source>
        <strain evidence="4">CGMCC 1.16619</strain>
    </source>
</reference>
<evidence type="ECO:0000313" key="3">
    <source>
        <dbReference type="EMBL" id="MFC5524514.1"/>
    </source>
</evidence>
<gene>
    <name evidence="3" type="ORF">ACFPPA_02030</name>
</gene>
<dbReference type="RefSeq" id="WP_377316786.1">
    <property type="nucleotide sequence ID" value="NZ_JBHSNF010000001.1"/>
</dbReference>
<dbReference type="PANTHER" id="PTHR35369">
    <property type="entry name" value="BLR3025 PROTEIN-RELATED"/>
    <property type="match status" value="1"/>
</dbReference>
<protein>
    <submittedName>
        <fullName evidence="3">Y-family DNA polymerase</fullName>
    </submittedName>
</protein>
<evidence type="ECO:0000256" key="2">
    <source>
        <dbReference type="SAM" id="MobiDB-lite"/>
    </source>
</evidence>
<evidence type="ECO:0000313" key="4">
    <source>
        <dbReference type="Proteomes" id="UP001596114"/>
    </source>
</evidence>
<organism evidence="3 4">
    <name type="scientific">Rhodanobacter ginsengisoli</name>
    <dbReference type="NCBI Taxonomy" id="418646"/>
    <lineage>
        <taxon>Bacteria</taxon>
        <taxon>Pseudomonadati</taxon>
        <taxon>Pseudomonadota</taxon>
        <taxon>Gammaproteobacteria</taxon>
        <taxon>Lysobacterales</taxon>
        <taxon>Rhodanobacteraceae</taxon>
        <taxon>Rhodanobacter</taxon>
    </lineage>
</organism>
<comment type="caution">
    <text evidence="3">The sequence shown here is derived from an EMBL/GenBank/DDBJ whole genome shotgun (WGS) entry which is preliminary data.</text>
</comment>
<name>A0ABW0QPA8_9GAMM</name>
<dbReference type="CDD" id="cd03468">
    <property type="entry name" value="PolY_like"/>
    <property type="match status" value="1"/>
</dbReference>
<keyword evidence="4" id="KW-1185">Reference proteome</keyword>
<dbReference type="EMBL" id="JBHSNF010000001">
    <property type="protein sequence ID" value="MFC5524514.1"/>
    <property type="molecule type" value="Genomic_DNA"/>
</dbReference>
<accession>A0ABW0QPA8</accession>
<feature type="compositionally biased region" description="Basic and acidic residues" evidence="2">
    <location>
        <begin position="377"/>
        <end position="391"/>
    </location>
</feature>
<evidence type="ECO:0000256" key="1">
    <source>
        <dbReference type="ARBA" id="ARBA00022763"/>
    </source>
</evidence>
<proteinExistence type="predicted"/>
<dbReference type="Proteomes" id="UP001596114">
    <property type="component" value="Unassembled WGS sequence"/>
</dbReference>
<keyword evidence="1" id="KW-0227">DNA damage</keyword>
<sequence length="467" mass="51219">MLWACVLLPQLALDGVLRRRSGDGPLVLVAGAAQARRIVAVNAAGREAGLHPGQQLSAAQALLTPFDALPYDPGMVERWQRFLAAVAYRYSSEVSLLPHAIVLEVSRSMGLFGPWPRLEGLLRADFTALGFRHRISVAPTAHAAYVLAGVDDGQAVLAPEALRRALQPVPLRKSRLPAAAAEALPGMGIRTLGQLLSLPRDGLRRRFGAELLAALDRLTGDVPAGLEIFRPPDSFDLRSELQHEVENLAALIFPLRRLTGDLAAWLTGRDGGVQRFVLRLEHRDGSSTDVPVGLLAPERDAGMLFELARGRLEQVQLPAPVLALRLVARELPPFVPAGRDLFDERPANALPIEQLRERLRARLGDRAVHQLGSTTDPRPERAQRIAARDDGWQEPSPRPTWLLERPIPLRGGAPRILAGPERLETGWWDGGEVCRDYYVVETAQGQRAWVFCAPGEQAGWMLQGWFA</sequence>
<feature type="region of interest" description="Disordered" evidence="2">
    <location>
        <begin position="370"/>
        <end position="397"/>
    </location>
</feature>
<dbReference type="InterPro" id="IPR050356">
    <property type="entry name" value="SulA_CellDiv_inhibitor"/>
</dbReference>
<dbReference type="InterPro" id="IPR043502">
    <property type="entry name" value="DNA/RNA_pol_sf"/>
</dbReference>
<dbReference type="SUPFAM" id="SSF56672">
    <property type="entry name" value="DNA/RNA polymerases"/>
    <property type="match status" value="1"/>
</dbReference>
<dbReference type="PANTHER" id="PTHR35369:SF2">
    <property type="entry name" value="BLR3025 PROTEIN"/>
    <property type="match status" value="1"/>
</dbReference>